<feature type="domain" description="HTH cro/C1-type" evidence="1">
    <location>
        <begin position="16"/>
        <end position="69"/>
    </location>
</feature>
<dbReference type="Gene3D" id="1.10.260.40">
    <property type="entry name" value="lambda repressor-like DNA-binding domains"/>
    <property type="match status" value="1"/>
</dbReference>
<evidence type="ECO:0000313" key="2">
    <source>
        <dbReference type="EMBL" id="SDN29531.1"/>
    </source>
</evidence>
<organism evidence="2 3">
    <name type="scientific">Allokutzneria albata</name>
    <name type="common">Kibdelosporangium albatum</name>
    <dbReference type="NCBI Taxonomy" id="211114"/>
    <lineage>
        <taxon>Bacteria</taxon>
        <taxon>Bacillati</taxon>
        <taxon>Actinomycetota</taxon>
        <taxon>Actinomycetes</taxon>
        <taxon>Pseudonocardiales</taxon>
        <taxon>Pseudonocardiaceae</taxon>
        <taxon>Allokutzneria</taxon>
    </lineage>
</organism>
<name>A0A1H0A8G2_ALLAB</name>
<dbReference type="CDD" id="cd00093">
    <property type="entry name" value="HTH_XRE"/>
    <property type="match status" value="1"/>
</dbReference>
<keyword evidence="3" id="KW-1185">Reference proteome</keyword>
<sequence>MTDTPTVRKRRVGRILRELRERAGLSHTDVAGRIASSTTVISRIESGQNTIVLRHVHDLLDIYGAPDDLRDQVLDLIKEAERPRYWQPFARHLPKVQRTYLSLESEASLLCGIDTHAFHPLLQTTDYARAVLAANWRVGTDDTRREQLLALGVARQDLIGRTEDPLGVSLFVDESVLRRPIGGIDVLREQLHHVQALVESPHIDIRVVPNKVGLHPGIDGPFTLLHFDEPDMEVGYVPHRDGCLYLQRSRELDELGRRLDTLAGLAFPASATAGFIGYLLGEIG</sequence>
<evidence type="ECO:0000313" key="3">
    <source>
        <dbReference type="Proteomes" id="UP000183376"/>
    </source>
</evidence>
<gene>
    <name evidence="2" type="ORF">SAMN04489726_5924</name>
</gene>
<evidence type="ECO:0000259" key="1">
    <source>
        <dbReference type="PROSITE" id="PS50943"/>
    </source>
</evidence>
<dbReference type="RefSeq" id="WP_052406991.1">
    <property type="nucleotide sequence ID" value="NZ_JOEF01000003.1"/>
</dbReference>
<dbReference type="STRING" id="211114.SAMN04489726_5924"/>
<dbReference type="SUPFAM" id="SSF47413">
    <property type="entry name" value="lambda repressor-like DNA-binding domains"/>
    <property type="match status" value="1"/>
</dbReference>
<dbReference type="SMART" id="SM00530">
    <property type="entry name" value="HTH_XRE"/>
    <property type="match status" value="1"/>
</dbReference>
<dbReference type="InterPro" id="IPR010982">
    <property type="entry name" value="Lambda_DNA-bd_dom_sf"/>
</dbReference>
<dbReference type="AlphaFoldDB" id="A0A1H0A8G2"/>
<dbReference type="OrthoDB" id="4285266at2"/>
<accession>A0A1H0A8G2</accession>
<dbReference type="Pfam" id="PF19054">
    <property type="entry name" value="DUF5753"/>
    <property type="match status" value="1"/>
</dbReference>
<dbReference type="Proteomes" id="UP000183376">
    <property type="component" value="Chromosome I"/>
</dbReference>
<protein>
    <submittedName>
        <fullName evidence="2">Helix-turn-helix domain-containing protein</fullName>
    </submittedName>
</protein>
<dbReference type="Pfam" id="PF13560">
    <property type="entry name" value="HTH_31"/>
    <property type="match status" value="1"/>
</dbReference>
<reference evidence="2 3" key="1">
    <citation type="submission" date="2016-10" db="EMBL/GenBank/DDBJ databases">
        <authorList>
            <person name="de Groot N.N."/>
        </authorList>
    </citation>
    <scope>NUCLEOTIDE SEQUENCE [LARGE SCALE GENOMIC DNA]</scope>
    <source>
        <strain evidence="2 3">DSM 44149</strain>
    </source>
</reference>
<proteinExistence type="predicted"/>
<dbReference type="PROSITE" id="PS50943">
    <property type="entry name" value="HTH_CROC1"/>
    <property type="match status" value="1"/>
</dbReference>
<dbReference type="EMBL" id="LT629701">
    <property type="protein sequence ID" value="SDN29531.1"/>
    <property type="molecule type" value="Genomic_DNA"/>
</dbReference>
<dbReference type="eggNOG" id="COG1396">
    <property type="taxonomic scope" value="Bacteria"/>
</dbReference>
<dbReference type="InterPro" id="IPR001387">
    <property type="entry name" value="Cro/C1-type_HTH"/>
</dbReference>
<dbReference type="InterPro" id="IPR043917">
    <property type="entry name" value="DUF5753"/>
</dbReference>
<dbReference type="GO" id="GO:0003677">
    <property type="term" value="F:DNA binding"/>
    <property type="evidence" value="ECO:0007669"/>
    <property type="project" value="InterPro"/>
</dbReference>